<proteinExistence type="inferred from homology"/>
<dbReference type="InterPro" id="IPR008892">
    <property type="entry name" value="COR413"/>
</dbReference>
<keyword evidence="4" id="KW-1133">Transmembrane helix</keyword>
<sequence length="229" mass="24312">MAATTLTLSSPNALFPSKAVARSKAPALSLRPSPSHGFSSLSFSRSSSSFSFNPLRVSIEQKGMAMKKKPGRGGAAGAVCYVAVLSPRNLQWVSAASTLVLTLAKGTAIQKSFLVPFFAIQAPTSIISWMKSEYGAWAAFLALLVRLFLHIPGELELPFMALLLVIVAPHQAIGLRGTKEGAIIALLIAIYLAFQHFSRTGLQKAFDQGSVVATVGIFGISIASFLFLI</sequence>
<keyword evidence="3" id="KW-0812">Transmembrane</keyword>
<gene>
    <name evidence="6" type="ORF">CRG98_010574</name>
</gene>
<comment type="similarity">
    <text evidence="2">Belongs to the Cold-regulated 413 protein family.</text>
</comment>
<evidence type="ECO:0000256" key="5">
    <source>
        <dbReference type="ARBA" id="ARBA00023136"/>
    </source>
</evidence>
<dbReference type="Proteomes" id="UP000233551">
    <property type="component" value="Unassembled WGS sequence"/>
</dbReference>
<evidence type="ECO:0000313" key="6">
    <source>
        <dbReference type="EMBL" id="PKI69105.1"/>
    </source>
</evidence>
<dbReference type="PANTHER" id="PTHR33596:SF17">
    <property type="entry name" value="COLD-REGULATED 413 INNER MEMBRANE PROTEIN 1, CHLOROPLASTIC-RELATED"/>
    <property type="match status" value="1"/>
</dbReference>
<keyword evidence="7" id="KW-1185">Reference proteome</keyword>
<dbReference type="Pfam" id="PF05562">
    <property type="entry name" value="WCOR413"/>
    <property type="match status" value="1"/>
</dbReference>
<organism evidence="6 7">
    <name type="scientific">Punica granatum</name>
    <name type="common">Pomegranate</name>
    <dbReference type="NCBI Taxonomy" id="22663"/>
    <lineage>
        <taxon>Eukaryota</taxon>
        <taxon>Viridiplantae</taxon>
        <taxon>Streptophyta</taxon>
        <taxon>Embryophyta</taxon>
        <taxon>Tracheophyta</taxon>
        <taxon>Spermatophyta</taxon>
        <taxon>Magnoliopsida</taxon>
        <taxon>eudicotyledons</taxon>
        <taxon>Gunneridae</taxon>
        <taxon>Pentapetalae</taxon>
        <taxon>rosids</taxon>
        <taxon>malvids</taxon>
        <taxon>Myrtales</taxon>
        <taxon>Lythraceae</taxon>
        <taxon>Punica</taxon>
    </lineage>
</organism>
<evidence type="ECO:0000256" key="1">
    <source>
        <dbReference type="ARBA" id="ARBA00004141"/>
    </source>
</evidence>
<evidence type="ECO:0000256" key="2">
    <source>
        <dbReference type="ARBA" id="ARBA00005852"/>
    </source>
</evidence>
<dbReference type="STRING" id="22663.A0A2I0KKT8"/>
<evidence type="ECO:0000256" key="4">
    <source>
        <dbReference type="ARBA" id="ARBA00022989"/>
    </source>
</evidence>
<keyword evidence="5" id="KW-0472">Membrane</keyword>
<dbReference type="OrthoDB" id="1928310at2759"/>
<evidence type="ECO:0000256" key="3">
    <source>
        <dbReference type="ARBA" id="ARBA00022692"/>
    </source>
</evidence>
<comment type="subcellular location">
    <subcellularLocation>
        <location evidence="1">Membrane</location>
        <topology evidence="1">Multi-pass membrane protein</topology>
    </subcellularLocation>
</comment>
<protein>
    <submittedName>
        <fullName evidence="6">Uncharacterized protein</fullName>
    </submittedName>
</protein>
<dbReference type="EMBL" id="PGOL01000523">
    <property type="protein sequence ID" value="PKI69105.1"/>
    <property type="molecule type" value="Genomic_DNA"/>
</dbReference>
<comment type="caution">
    <text evidence="6">The sequence shown here is derived from an EMBL/GenBank/DDBJ whole genome shotgun (WGS) entry which is preliminary data.</text>
</comment>
<dbReference type="GeneID" id="116203490"/>
<dbReference type="AlphaFoldDB" id="A0A2I0KKT8"/>
<dbReference type="GO" id="GO:0016020">
    <property type="term" value="C:membrane"/>
    <property type="evidence" value="ECO:0007669"/>
    <property type="project" value="UniProtKB-SubCell"/>
</dbReference>
<evidence type="ECO:0000313" key="7">
    <source>
        <dbReference type="Proteomes" id="UP000233551"/>
    </source>
</evidence>
<name>A0A2I0KKT8_PUNGR</name>
<reference evidence="6 7" key="1">
    <citation type="submission" date="2017-11" db="EMBL/GenBank/DDBJ databases">
        <title>De-novo sequencing of pomegranate (Punica granatum L.) genome.</title>
        <authorList>
            <person name="Akparov Z."/>
            <person name="Amiraslanov A."/>
            <person name="Hajiyeva S."/>
            <person name="Abbasov M."/>
            <person name="Kaur K."/>
            <person name="Hamwieh A."/>
            <person name="Solovyev V."/>
            <person name="Salamov A."/>
            <person name="Braich B."/>
            <person name="Kosarev P."/>
            <person name="Mahmoud A."/>
            <person name="Hajiyev E."/>
            <person name="Babayeva S."/>
            <person name="Izzatullayeva V."/>
            <person name="Mammadov A."/>
            <person name="Mammadov A."/>
            <person name="Sharifova S."/>
            <person name="Ojaghi J."/>
            <person name="Eynullazada K."/>
            <person name="Bayramov B."/>
            <person name="Abdulazimova A."/>
            <person name="Shahmuradov I."/>
        </authorList>
    </citation>
    <scope>NUCLEOTIDE SEQUENCE [LARGE SCALE GENOMIC DNA]</scope>
    <source>
        <strain evidence="7">cv. AG2017</strain>
        <tissue evidence="6">Leaf</tissue>
    </source>
</reference>
<accession>A0A2I0KKT8</accession>
<dbReference type="PANTHER" id="PTHR33596">
    <property type="entry name" value="COLD-REGULATED 413 PLASMA MEMBRANE PROTEIN 2"/>
    <property type="match status" value="1"/>
</dbReference>